<dbReference type="eggNOG" id="ENOG502TJ5G">
    <property type="taxonomic scope" value="Eukaryota"/>
</dbReference>
<dbReference type="WBParaSite" id="Csp11.Scaffold630.g18761.t1">
    <property type="protein sequence ID" value="Csp11.Scaffold630.g18761.t1"/>
    <property type="gene ID" value="Csp11.Scaffold630.g18761"/>
</dbReference>
<keyword evidence="1" id="KW-1185">Reference proteome</keyword>
<protein>
    <submittedName>
        <fullName evidence="2">AH domain-containing protein</fullName>
    </submittedName>
</protein>
<proteinExistence type="predicted"/>
<evidence type="ECO:0000313" key="1">
    <source>
        <dbReference type="Proteomes" id="UP000095282"/>
    </source>
</evidence>
<accession>A0A1I7US02</accession>
<reference evidence="2" key="1">
    <citation type="submission" date="2016-11" db="UniProtKB">
        <authorList>
            <consortium name="WormBaseParasite"/>
        </authorList>
    </citation>
    <scope>IDENTIFICATION</scope>
</reference>
<name>A0A1I7US02_9PELO</name>
<dbReference type="Proteomes" id="UP000095282">
    <property type="component" value="Unplaced"/>
</dbReference>
<organism evidence="1 2">
    <name type="scientific">Caenorhabditis tropicalis</name>
    <dbReference type="NCBI Taxonomy" id="1561998"/>
    <lineage>
        <taxon>Eukaryota</taxon>
        <taxon>Metazoa</taxon>
        <taxon>Ecdysozoa</taxon>
        <taxon>Nematoda</taxon>
        <taxon>Chromadorea</taxon>
        <taxon>Rhabditida</taxon>
        <taxon>Rhabditina</taxon>
        <taxon>Rhabditomorpha</taxon>
        <taxon>Rhabditoidea</taxon>
        <taxon>Rhabditidae</taxon>
        <taxon>Peloderinae</taxon>
        <taxon>Caenorhabditis</taxon>
    </lineage>
</organism>
<evidence type="ECO:0000313" key="2">
    <source>
        <dbReference type="WBParaSite" id="Csp11.Scaffold630.g18761.t1"/>
    </source>
</evidence>
<sequence>MSENDASSSSTAPTVKLRFPILEAMNKFKAQIRKQSQSLKKMKWSYSVEFITKPDIDVEKIIQTYSKNKFSYRTPEANEVTGKITKLLESVKPAQKLANLKSRMEESKQVLNTVTQKVTLTVQQYMEVDKLLFNIKEEANRDGNRFIDVMNLKTTAINTLKMNARSLVMELELCMQRADKMKDEKLMQSVFEQKLFLLNAVQRLDACDMNITQIQRSLTVVPGIAKTEEIKLDGTPSQFLSELEQFKPQLRHLQIKKKTKDPIATDILEAFEGYVADINTLINYYLEIARIMKFGTAELVHSCSYWISVVDGRRGELQRIRWGLEKAEESQPDLYNIQTLIDAAIRVISETEVFLTKEREPMDDQVAKQLGKLAIE</sequence>
<dbReference type="AlphaFoldDB" id="A0A1I7US02"/>